<evidence type="ECO:0000256" key="2">
    <source>
        <dbReference type="ARBA" id="ARBA00011044"/>
    </source>
</evidence>
<dbReference type="Pfam" id="PF12323">
    <property type="entry name" value="HTH_OrfB_IS605"/>
    <property type="match status" value="1"/>
</dbReference>
<feature type="domain" description="Transposase putative helix-turn-helix" evidence="10">
    <location>
        <begin position="1"/>
        <end position="39"/>
    </location>
</feature>
<keyword evidence="7" id="KW-0233">DNA recombination</keyword>
<dbReference type="GO" id="GO:0046872">
    <property type="term" value="F:metal ion binding"/>
    <property type="evidence" value="ECO:0007669"/>
    <property type="project" value="UniProtKB-KW"/>
</dbReference>
<keyword evidence="4" id="KW-0479">Metal-binding</keyword>
<evidence type="ECO:0000313" key="12">
    <source>
        <dbReference type="Proteomes" id="UP000326678"/>
    </source>
</evidence>
<evidence type="ECO:0000256" key="7">
    <source>
        <dbReference type="ARBA" id="ARBA00023172"/>
    </source>
</evidence>
<dbReference type="InterPro" id="IPR010095">
    <property type="entry name" value="Cas12f1-like_TNB"/>
</dbReference>
<dbReference type="KEGG" id="nsh:GXM_03280"/>
<dbReference type="InterPro" id="IPR051399">
    <property type="entry name" value="RNA-guided_DNA_endo/Transpos"/>
</dbReference>
<evidence type="ECO:0000256" key="5">
    <source>
        <dbReference type="ARBA" id="ARBA00022833"/>
    </source>
</evidence>
<keyword evidence="5" id="KW-0862">Zinc</keyword>
<keyword evidence="3" id="KW-0815">Transposition</keyword>
<comment type="similarity">
    <text evidence="1">In the C-terminal section; belongs to the transposase 35 family.</text>
</comment>
<evidence type="ECO:0000256" key="6">
    <source>
        <dbReference type="ARBA" id="ARBA00023125"/>
    </source>
</evidence>
<dbReference type="Pfam" id="PF01385">
    <property type="entry name" value="OrfB_IS605"/>
    <property type="match status" value="1"/>
</dbReference>
<dbReference type="GO" id="GO:0006310">
    <property type="term" value="P:DNA recombination"/>
    <property type="evidence" value="ECO:0007669"/>
    <property type="project" value="UniProtKB-KW"/>
</dbReference>
<organism evidence="11 12">
    <name type="scientific">Nostoc sphaeroides CCNUC1</name>
    <dbReference type="NCBI Taxonomy" id="2653204"/>
    <lineage>
        <taxon>Bacteria</taxon>
        <taxon>Bacillati</taxon>
        <taxon>Cyanobacteriota</taxon>
        <taxon>Cyanophyceae</taxon>
        <taxon>Nostocales</taxon>
        <taxon>Nostocaceae</taxon>
        <taxon>Nostoc</taxon>
    </lineage>
</organism>
<evidence type="ECO:0000259" key="10">
    <source>
        <dbReference type="Pfam" id="PF12323"/>
    </source>
</evidence>
<dbReference type="NCBIfam" id="TIGR01766">
    <property type="entry name" value="IS200/IS605 family accessory protein TnpB-like domain"/>
    <property type="match status" value="1"/>
</dbReference>
<sequence length="400" mass="45862">MKARYQYRIYPTDQQSKNLAKVFGCVRVVWNDALSLCKRSEKLPKLGDLQKVCITQAKLTEQRQWLSEVSNIPLQQSIADLGVAYKNFFDSLKGKRKGAKVRLPKFKKKDNHQTARFRKGGFSIKRGKVYLAKIGNLKTQWSRPLPSDPSSVTVIKDRAGRYFLSFVVEVKDEIKIALNPSIGVDLGLKTFAVLSTGEKVSSPDYSLLDRKIRRNQRKLSRCVKSSKRREKVRIRVARINCKQRDTRKDFLHKLSTKVVCENQVIALEDLNVSGMLKNRCLSRAISIAGWREFRTMCDAKSTKFGREFVVISRWEPTSQICSNCGYQWGKLDLSVREIVCINCNSHHCRDGNAAKNIQKVGVGHIHDSKRTRRECKTEVSAVPVELSTRLEYEQLRLFDC</sequence>
<dbReference type="InterPro" id="IPR001959">
    <property type="entry name" value="Transposase"/>
</dbReference>
<evidence type="ECO:0000313" key="11">
    <source>
        <dbReference type="EMBL" id="QFS45803.1"/>
    </source>
</evidence>
<dbReference type="NCBIfam" id="NF040570">
    <property type="entry name" value="guided_TnpB"/>
    <property type="match status" value="1"/>
</dbReference>
<evidence type="ECO:0000259" key="9">
    <source>
        <dbReference type="Pfam" id="PF07282"/>
    </source>
</evidence>
<keyword evidence="12" id="KW-1185">Reference proteome</keyword>
<accession>A0A5P8VZD1</accession>
<dbReference type="EMBL" id="CP045226">
    <property type="protein sequence ID" value="QFS45803.1"/>
    <property type="molecule type" value="Genomic_DNA"/>
</dbReference>
<comment type="similarity">
    <text evidence="2">In the N-terminal section; belongs to the transposase 2 family.</text>
</comment>
<reference evidence="11 12" key="1">
    <citation type="submission" date="2019-10" db="EMBL/GenBank/DDBJ databases">
        <title>Genomic and transcriptomic insights into the perfect genentic adaptation of a filamentous nitrogen-fixing cyanobacterium to rice fields.</title>
        <authorList>
            <person name="Chen Z."/>
        </authorList>
    </citation>
    <scope>NUCLEOTIDE SEQUENCE [LARGE SCALE GENOMIC DNA]</scope>
    <source>
        <strain evidence="11">CCNUC1</strain>
    </source>
</reference>
<evidence type="ECO:0000256" key="3">
    <source>
        <dbReference type="ARBA" id="ARBA00022578"/>
    </source>
</evidence>
<dbReference type="AlphaFoldDB" id="A0A5P8VZD1"/>
<gene>
    <name evidence="11" type="ORF">GXM_03280</name>
</gene>
<dbReference type="Proteomes" id="UP000326678">
    <property type="component" value="Chromosome Gxm1"/>
</dbReference>
<proteinExistence type="inferred from homology"/>
<dbReference type="PANTHER" id="PTHR30405">
    <property type="entry name" value="TRANSPOSASE"/>
    <property type="match status" value="1"/>
</dbReference>
<keyword evidence="6" id="KW-0238">DNA-binding</keyword>
<evidence type="ECO:0000256" key="4">
    <source>
        <dbReference type="ARBA" id="ARBA00022723"/>
    </source>
</evidence>
<dbReference type="GO" id="GO:0032196">
    <property type="term" value="P:transposition"/>
    <property type="evidence" value="ECO:0007669"/>
    <property type="project" value="UniProtKB-KW"/>
</dbReference>
<evidence type="ECO:0000256" key="1">
    <source>
        <dbReference type="ARBA" id="ARBA00008761"/>
    </source>
</evidence>
<dbReference type="InterPro" id="IPR021027">
    <property type="entry name" value="Transposase_put_HTH"/>
</dbReference>
<dbReference type="Pfam" id="PF07282">
    <property type="entry name" value="Cas12f1-like_TNB"/>
    <property type="match status" value="1"/>
</dbReference>
<protein>
    <submittedName>
        <fullName evidence="11">Putative transposase</fullName>
    </submittedName>
</protein>
<evidence type="ECO:0000259" key="8">
    <source>
        <dbReference type="Pfam" id="PF01385"/>
    </source>
</evidence>
<dbReference type="RefSeq" id="WP_118168680.1">
    <property type="nucleotide sequence ID" value="NZ_CP045226.1"/>
</dbReference>
<feature type="domain" description="Cas12f1-like TNB" evidence="9">
    <location>
        <begin position="290"/>
        <end position="357"/>
    </location>
</feature>
<feature type="domain" description="Probable transposase IS891/IS1136/IS1341" evidence="8">
    <location>
        <begin position="166"/>
        <end position="278"/>
    </location>
</feature>
<dbReference type="PANTHER" id="PTHR30405:SF25">
    <property type="entry name" value="RNA-GUIDED DNA ENDONUCLEASE INSQ-RELATED"/>
    <property type="match status" value="1"/>
</dbReference>
<name>A0A5P8VZD1_9NOSO</name>
<dbReference type="GO" id="GO:0003677">
    <property type="term" value="F:DNA binding"/>
    <property type="evidence" value="ECO:0007669"/>
    <property type="project" value="UniProtKB-KW"/>
</dbReference>